<dbReference type="InterPro" id="IPR036073">
    <property type="entry name" value="Desulfoferrodoxin_Fe-bd_dom_sf"/>
</dbReference>
<comment type="caution">
    <text evidence="3">The sequence shown here is derived from an EMBL/GenBank/DDBJ whole genome shotgun (WGS) entry which is preliminary data.</text>
</comment>
<dbReference type="SUPFAM" id="SSF47413">
    <property type="entry name" value="lambda repressor-like DNA-binding domains"/>
    <property type="match status" value="1"/>
</dbReference>
<dbReference type="PANTHER" id="PTHR46558">
    <property type="entry name" value="TRACRIPTIONAL REGULATORY PROTEIN-RELATED-RELATED"/>
    <property type="match status" value="1"/>
</dbReference>
<evidence type="ECO:0000256" key="1">
    <source>
        <dbReference type="ARBA" id="ARBA00023125"/>
    </source>
</evidence>
<dbReference type="InterPro" id="IPR010982">
    <property type="entry name" value="Lambda_DNA-bd_dom_sf"/>
</dbReference>
<dbReference type="PANTHER" id="PTHR46558:SF11">
    <property type="entry name" value="HTH-TYPE TRANSCRIPTIONAL REGULATOR XRE"/>
    <property type="match status" value="1"/>
</dbReference>
<dbReference type="InterPro" id="IPR001387">
    <property type="entry name" value="Cro/C1-type_HTH"/>
</dbReference>
<dbReference type="GO" id="GO:0005506">
    <property type="term" value="F:iron ion binding"/>
    <property type="evidence" value="ECO:0007669"/>
    <property type="project" value="InterPro"/>
</dbReference>
<reference evidence="3 4" key="1">
    <citation type="submission" date="2019-08" db="EMBL/GenBank/DDBJ databases">
        <title>In-depth cultivation of the pig gut microbiome towards novel bacterial diversity and tailored functional studies.</title>
        <authorList>
            <person name="Wylensek D."/>
            <person name="Hitch T.C.A."/>
            <person name="Clavel T."/>
        </authorList>
    </citation>
    <scope>NUCLEOTIDE SEQUENCE [LARGE SCALE GENOMIC DNA]</scope>
    <source>
        <strain evidence="3 4">WCA-SAB-591-4A-A</strain>
    </source>
</reference>
<dbReference type="PROSITE" id="PS50943">
    <property type="entry name" value="HTH_CROC1"/>
    <property type="match status" value="1"/>
</dbReference>
<name>A0A6N7X133_9FIRM</name>
<dbReference type="EMBL" id="VUNE01000003">
    <property type="protein sequence ID" value="MST62708.1"/>
    <property type="molecule type" value="Genomic_DNA"/>
</dbReference>
<keyword evidence="4" id="KW-1185">Reference proteome</keyword>
<accession>A0A6N7X133</accession>
<dbReference type="InterPro" id="IPR002742">
    <property type="entry name" value="Desulfoferrodoxin_Fe-bd_dom"/>
</dbReference>
<dbReference type="Proteomes" id="UP000440713">
    <property type="component" value="Unassembled WGS sequence"/>
</dbReference>
<dbReference type="SUPFAM" id="SSF49367">
    <property type="entry name" value="Superoxide reductase-like"/>
    <property type="match status" value="1"/>
</dbReference>
<feature type="domain" description="HTH cro/C1-type" evidence="2">
    <location>
        <begin position="10"/>
        <end position="64"/>
    </location>
</feature>
<dbReference type="GO" id="GO:0003677">
    <property type="term" value="F:DNA binding"/>
    <property type="evidence" value="ECO:0007669"/>
    <property type="project" value="UniProtKB-KW"/>
</dbReference>
<sequence>MMNYITGETIKKLRKQKNMTQLELAEILGVSDKAVSKWETGKGLPDISLIEPISKALNISIIELLSGENIINENRSSNIMKSKLYVCPICGNTVNSMGDVLISCCGVTLPALDIEEINDEHEIVAEKIDNEVYIKINHPMEKNHYISFIAYVNSSKFEMIKLYPEGNAEARFFVRGGGMIYYYCNKHGLFRRKIVRNGQL</sequence>
<dbReference type="Gene3D" id="2.60.40.730">
    <property type="entry name" value="SOR catalytic domain"/>
    <property type="match status" value="1"/>
</dbReference>
<dbReference type="CDD" id="cd00093">
    <property type="entry name" value="HTH_XRE"/>
    <property type="match status" value="1"/>
</dbReference>
<evidence type="ECO:0000259" key="2">
    <source>
        <dbReference type="PROSITE" id="PS50943"/>
    </source>
</evidence>
<dbReference type="Pfam" id="PF01381">
    <property type="entry name" value="HTH_3"/>
    <property type="match status" value="1"/>
</dbReference>
<proteinExistence type="predicted"/>
<dbReference type="SMART" id="SM00530">
    <property type="entry name" value="HTH_XRE"/>
    <property type="match status" value="1"/>
</dbReference>
<protein>
    <submittedName>
        <fullName evidence="3">Helix-turn-helix domain-containing protein</fullName>
    </submittedName>
</protein>
<dbReference type="Pfam" id="PF01880">
    <property type="entry name" value="Desulfoferrodox"/>
    <property type="match status" value="1"/>
</dbReference>
<evidence type="ECO:0000313" key="3">
    <source>
        <dbReference type="EMBL" id="MST62708.1"/>
    </source>
</evidence>
<dbReference type="AlphaFoldDB" id="A0A6N7X133"/>
<dbReference type="Gene3D" id="1.10.260.40">
    <property type="entry name" value="lambda repressor-like DNA-binding domains"/>
    <property type="match status" value="1"/>
</dbReference>
<dbReference type="GO" id="GO:0016491">
    <property type="term" value="F:oxidoreductase activity"/>
    <property type="evidence" value="ECO:0007669"/>
    <property type="project" value="InterPro"/>
</dbReference>
<organism evidence="3 4">
    <name type="scientific">Peptostreptococcus porci</name>
    <dbReference type="NCBI Taxonomy" id="2652282"/>
    <lineage>
        <taxon>Bacteria</taxon>
        <taxon>Bacillati</taxon>
        <taxon>Bacillota</taxon>
        <taxon>Clostridia</taxon>
        <taxon>Peptostreptococcales</taxon>
        <taxon>Peptostreptococcaceae</taxon>
        <taxon>Peptostreptococcus</taxon>
    </lineage>
</organism>
<gene>
    <name evidence="3" type="ORF">FYJ71_06980</name>
</gene>
<evidence type="ECO:0000313" key="4">
    <source>
        <dbReference type="Proteomes" id="UP000440713"/>
    </source>
</evidence>
<keyword evidence="1" id="KW-0238">DNA-binding</keyword>